<evidence type="ECO:0000259" key="1">
    <source>
        <dbReference type="Pfam" id="PF10633"/>
    </source>
</evidence>
<protein>
    <submittedName>
        <fullName evidence="2">Alpha-mannosidase</fullName>
    </submittedName>
</protein>
<evidence type="ECO:0000313" key="3">
    <source>
        <dbReference type="Proteomes" id="UP000049023"/>
    </source>
</evidence>
<dbReference type="EMBL" id="CNFU01001997">
    <property type="protein sequence ID" value="CKT96617.1"/>
    <property type="molecule type" value="Genomic_DNA"/>
</dbReference>
<proteinExistence type="predicted"/>
<feature type="domain" description="Alpha-galactosidase NEW3" evidence="1">
    <location>
        <begin position="4"/>
        <end position="36"/>
    </location>
</feature>
<reference evidence="2 3" key="1">
    <citation type="submission" date="2015-03" db="EMBL/GenBank/DDBJ databases">
        <authorList>
            <consortium name="Pathogen Informatics"/>
        </authorList>
    </citation>
    <scope>NUCLEOTIDE SEQUENCE [LARGE SCALE GENOMIC DNA]</scope>
    <source>
        <strain evidence="2 3">Bir 187</strain>
    </source>
</reference>
<dbReference type="Proteomes" id="UP000049023">
    <property type="component" value="Unassembled WGS sequence"/>
</dbReference>
<accession>A0A0T9VSM5</accession>
<organism evidence="2 3">
    <name type="scientific">Mycobacterium tuberculosis</name>
    <dbReference type="NCBI Taxonomy" id="1773"/>
    <lineage>
        <taxon>Bacteria</taxon>
        <taxon>Bacillati</taxon>
        <taxon>Actinomycetota</taxon>
        <taxon>Actinomycetes</taxon>
        <taxon>Mycobacteriales</taxon>
        <taxon>Mycobacteriaceae</taxon>
        <taxon>Mycobacterium</taxon>
        <taxon>Mycobacterium tuberculosis complex</taxon>
    </lineage>
</organism>
<dbReference type="Pfam" id="PF10633">
    <property type="entry name" value="NPCBM_assoc"/>
    <property type="match status" value="1"/>
</dbReference>
<name>A0A0T9VSM5_MYCTX</name>
<dbReference type="AlphaFoldDB" id="A0A0T9VSM5"/>
<gene>
    <name evidence="2" type="ORF">ERS027661_04852</name>
</gene>
<sequence length="169" mass="17659">MPFTLGAGAHLQADIALSIPAGAPPGPYPVRAQLRVVDTAVPAAWRQVVEDVCVVTVGADSDLEELVYLVDGPADIELAAGDRARLAVTIGSRAHAELALDAHSISPWGTWEWIGPPALGAVLPARGMAKLAFDVTPPAWLEPGQWWALVRVGCAGQLVYSPAVKVSVT</sequence>
<dbReference type="InterPro" id="IPR018905">
    <property type="entry name" value="A-galactase_NEW3"/>
</dbReference>
<evidence type="ECO:0000313" key="2">
    <source>
        <dbReference type="EMBL" id="CKT96617.1"/>
    </source>
</evidence>